<dbReference type="EMBL" id="HBUE01297166">
    <property type="protein sequence ID" value="CAG6577016.1"/>
    <property type="molecule type" value="Transcribed_RNA"/>
</dbReference>
<dbReference type="EMBL" id="HBUE01191247">
    <property type="protein sequence ID" value="CAG6525307.1"/>
    <property type="molecule type" value="Transcribed_RNA"/>
</dbReference>
<feature type="region of interest" description="Disordered" evidence="1">
    <location>
        <begin position="69"/>
        <end position="104"/>
    </location>
</feature>
<sequence>MAECHRLSSFGLHKWKLQYTYHQHYNPSKIRYRFIAPSTIESTTETYQSLLTSHHGLSRFTCTGPAGAGMLFRGRQNSRNPSDGRQISLHNRSSVHENPRGSRP</sequence>
<dbReference type="EMBL" id="HBUE01191248">
    <property type="protein sequence ID" value="CAG6525309.1"/>
    <property type="molecule type" value="Transcribed_RNA"/>
</dbReference>
<dbReference type="EMBL" id="HBUE01067011">
    <property type="protein sequence ID" value="CAG6471096.1"/>
    <property type="molecule type" value="Transcribed_RNA"/>
</dbReference>
<dbReference type="EMBL" id="HBUE01067013">
    <property type="protein sequence ID" value="CAG6471100.1"/>
    <property type="molecule type" value="Transcribed_RNA"/>
</dbReference>
<proteinExistence type="predicted"/>
<name>A0A8D8MAR3_CULPI</name>
<dbReference type="AlphaFoldDB" id="A0A8D8MAR3"/>
<dbReference type="EMBL" id="HBUE01067030">
    <property type="protein sequence ID" value="CAG6471119.1"/>
    <property type="molecule type" value="Transcribed_RNA"/>
</dbReference>
<feature type="compositionally biased region" description="Basic and acidic residues" evidence="1">
    <location>
        <begin position="94"/>
        <end position="104"/>
    </location>
</feature>
<protein>
    <submittedName>
        <fullName evidence="2">(northern house mosquito) hypothetical protein</fullName>
    </submittedName>
</protein>
<evidence type="ECO:0000256" key="1">
    <source>
        <dbReference type="SAM" id="MobiDB-lite"/>
    </source>
</evidence>
<dbReference type="EMBL" id="HBUE01067023">
    <property type="protein sequence ID" value="CAG6471110.1"/>
    <property type="molecule type" value="Transcribed_RNA"/>
</dbReference>
<organism evidence="2">
    <name type="scientific">Culex pipiens</name>
    <name type="common">House mosquito</name>
    <dbReference type="NCBI Taxonomy" id="7175"/>
    <lineage>
        <taxon>Eukaryota</taxon>
        <taxon>Metazoa</taxon>
        <taxon>Ecdysozoa</taxon>
        <taxon>Arthropoda</taxon>
        <taxon>Hexapoda</taxon>
        <taxon>Insecta</taxon>
        <taxon>Pterygota</taxon>
        <taxon>Neoptera</taxon>
        <taxon>Endopterygota</taxon>
        <taxon>Diptera</taxon>
        <taxon>Nematocera</taxon>
        <taxon>Culicoidea</taxon>
        <taxon>Culicidae</taxon>
        <taxon>Culicinae</taxon>
        <taxon>Culicini</taxon>
        <taxon>Culex</taxon>
        <taxon>Culex</taxon>
    </lineage>
</organism>
<accession>A0A8D8MAR3</accession>
<feature type="compositionally biased region" description="Polar residues" evidence="1">
    <location>
        <begin position="75"/>
        <end position="92"/>
    </location>
</feature>
<reference evidence="2" key="1">
    <citation type="submission" date="2021-05" db="EMBL/GenBank/DDBJ databases">
        <authorList>
            <person name="Alioto T."/>
            <person name="Alioto T."/>
            <person name="Gomez Garrido J."/>
        </authorList>
    </citation>
    <scope>NUCLEOTIDE SEQUENCE</scope>
</reference>
<dbReference type="EMBL" id="HBUE01297165">
    <property type="protein sequence ID" value="CAG6577014.1"/>
    <property type="molecule type" value="Transcribed_RNA"/>
</dbReference>
<evidence type="ECO:0000313" key="2">
    <source>
        <dbReference type="EMBL" id="CAG6525307.1"/>
    </source>
</evidence>